<evidence type="ECO:0000313" key="6">
    <source>
        <dbReference type="Proteomes" id="UP001296993"/>
    </source>
</evidence>
<dbReference type="InterPro" id="IPR029016">
    <property type="entry name" value="GAF-like_dom_sf"/>
</dbReference>
<accession>A0ABS4XCT2</accession>
<dbReference type="SUPFAM" id="SSF55874">
    <property type="entry name" value="ATPase domain of HSP90 chaperone/DNA topoisomerase II/histidine kinase"/>
    <property type="match status" value="1"/>
</dbReference>
<dbReference type="Pfam" id="PF13185">
    <property type="entry name" value="GAF_2"/>
    <property type="match status" value="1"/>
</dbReference>
<dbReference type="PANTHER" id="PTHR24421">
    <property type="entry name" value="NITRATE/NITRITE SENSOR PROTEIN NARX-RELATED"/>
    <property type="match status" value="1"/>
</dbReference>
<dbReference type="RefSeq" id="WP_209997210.1">
    <property type="nucleotide sequence ID" value="NZ_BAAAJY010000002.1"/>
</dbReference>
<dbReference type="Gene3D" id="1.20.5.1930">
    <property type="match status" value="1"/>
</dbReference>
<dbReference type="EMBL" id="JAGIOF010000001">
    <property type="protein sequence ID" value="MBP2386284.1"/>
    <property type="molecule type" value="Genomic_DNA"/>
</dbReference>
<dbReference type="SMART" id="SM00065">
    <property type="entry name" value="GAF"/>
    <property type="match status" value="1"/>
</dbReference>
<feature type="domain" description="GAF" evidence="4">
    <location>
        <begin position="58"/>
        <end position="205"/>
    </location>
</feature>
<keyword evidence="6" id="KW-1185">Reference proteome</keyword>
<evidence type="ECO:0000256" key="1">
    <source>
        <dbReference type="ARBA" id="ARBA00022679"/>
    </source>
</evidence>
<evidence type="ECO:0000256" key="2">
    <source>
        <dbReference type="ARBA" id="ARBA00022777"/>
    </source>
</evidence>
<proteinExistence type="predicted"/>
<evidence type="ECO:0000313" key="5">
    <source>
        <dbReference type="EMBL" id="MBP2386284.1"/>
    </source>
</evidence>
<keyword evidence="2 5" id="KW-0418">Kinase</keyword>
<keyword evidence="3" id="KW-0902">Two-component regulatory system</keyword>
<keyword evidence="1" id="KW-0808">Transferase</keyword>
<dbReference type="InterPro" id="IPR036890">
    <property type="entry name" value="HATPase_C_sf"/>
</dbReference>
<protein>
    <submittedName>
        <fullName evidence="5">Signal transduction histidine kinase</fullName>
    </submittedName>
</protein>
<name>A0ABS4XCT2_9MICC</name>
<dbReference type="Proteomes" id="UP001296993">
    <property type="component" value="Unassembled WGS sequence"/>
</dbReference>
<dbReference type="Gene3D" id="3.30.450.40">
    <property type="match status" value="2"/>
</dbReference>
<sequence length="576" mass="62373">MEFPSMEDRSSGTGSSTSAAEIENLRNGLVASIEELVQSQTRLQGLLSAVITISQELSLTAVLQHMIQSACKLMDAKYGALGVIREGKEVSHFITEGIEPELAERIGPLPTGHGVLGVLIDEPQPIRLDDLHDHPASVGFPTFHPPMQSFLGVPILVHNVVFGNLYLTEKRHGKTFTADDEDLAVVLAAAAGLAIENAKLFDEARLRTRWMEASMQVAVRMMDKGIEDLESGKTIVARQALEASSSVLALVGICADDDGSIHVSAGAGALAPEFMHRSFCIGEGLVKSVFDEMHPVTFNLAEYLPDTVEASEIGPALLVALGSSEAGRDLLILARQPGAPVYGHAEITLSGKCGSQSALALELMRVYRLREQFAVFMDRDRIAKDLHDVVIQRLFAAGLSTKSLARFMVDPVALERIEAITNELDSTITELRETIYSLQAPSKTAQFLSTRISQTVRELSRALSFAPSLHVGAAVDELVPFVMDGHILAVVSEGVSNAVRHSKAENISIRVDAVEGNVVVVVVDDGCGFSKLKGRNGFDNMKARAQDLNGTFLRRVPRKTGLILNGQHRFQLDWRG</sequence>
<comment type="caution">
    <text evidence="5">The sequence shown here is derived from an EMBL/GenBank/DDBJ whole genome shotgun (WGS) entry which is preliminary data.</text>
</comment>
<dbReference type="InterPro" id="IPR050482">
    <property type="entry name" value="Sensor_HK_TwoCompSys"/>
</dbReference>
<dbReference type="Pfam" id="PF07730">
    <property type="entry name" value="HisKA_3"/>
    <property type="match status" value="1"/>
</dbReference>
<gene>
    <name evidence="5" type="ORF">JOF47_001795</name>
</gene>
<dbReference type="Gene3D" id="3.30.565.10">
    <property type="entry name" value="Histidine kinase-like ATPase, C-terminal domain"/>
    <property type="match status" value="1"/>
</dbReference>
<dbReference type="Pfam" id="PF02518">
    <property type="entry name" value="HATPase_c"/>
    <property type="match status" value="1"/>
</dbReference>
<dbReference type="InterPro" id="IPR003594">
    <property type="entry name" value="HATPase_dom"/>
</dbReference>
<dbReference type="InterPro" id="IPR011712">
    <property type="entry name" value="Sig_transdc_His_kin_sub3_dim/P"/>
</dbReference>
<evidence type="ECO:0000256" key="3">
    <source>
        <dbReference type="ARBA" id="ARBA00023012"/>
    </source>
</evidence>
<dbReference type="PANTHER" id="PTHR24421:SF56">
    <property type="entry name" value="OXYGEN SENSOR HISTIDINE KINASE RESPONSE REGULATOR DOST"/>
    <property type="match status" value="1"/>
</dbReference>
<evidence type="ECO:0000259" key="4">
    <source>
        <dbReference type="SMART" id="SM00065"/>
    </source>
</evidence>
<dbReference type="GO" id="GO:0016301">
    <property type="term" value="F:kinase activity"/>
    <property type="evidence" value="ECO:0007669"/>
    <property type="project" value="UniProtKB-KW"/>
</dbReference>
<dbReference type="InterPro" id="IPR003018">
    <property type="entry name" value="GAF"/>
</dbReference>
<organism evidence="5 6">
    <name type="scientific">Paeniglutamicibacter kerguelensis</name>
    <dbReference type="NCBI Taxonomy" id="254788"/>
    <lineage>
        <taxon>Bacteria</taxon>
        <taxon>Bacillati</taxon>
        <taxon>Actinomycetota</taxon>
        <taxon>Actinomycetes</taxon>
        <taxon>Micrococcales</taxon>
        <taxon>Micrococcaceae</taxon>
        <taxon>Paeniglutamicibacter</taxon>
    </lineage>
</organism>
<dbReference type="SUPFAM" id="SSF55781">
    <property type="entry name" value="GAF domain-like"/>
    <property type="match status" value="1"/>
</dbReference>
<reference evidence="5 6" key="1">
    <citation type="submission" date="2021-03" db="EMBL/GenBank/DDBJ databases">
        <title>Sequencing the genomes of 1000 actinobacteria strains.</title>
        <authorList>
            <person name="Klenk H.-P."/>
        </authorList>
    </citation>
    <scope>NUCLEOTIDE SEQUENCE [LARGE SCALE GENOMIC DNA]</scope>
    <source>
        <strain evidence="5 6">DSM 15797</strain>
    </source>
</reference>